<dbReference type="InterPro" id="IPR011041">
    <property type="entry name" value="Quinoprot_gluc/sorb_DH_b-prop"/>
</dbReference>
<dbReference type="Proteomes" id="UP000587211">
    <property type="component" value="Unassembled WGS sequence"/>
</dbReference>
<reference evidence="5 6" key="1">
    <citation type="submission" date="2020-07" db="EMBL/GenBank/DDBJ databases">
        <title>Sequencing the genomes of 1000 actinobacteria strains.</title>
        <authorList>
            <person name="Klenk H.-P."/>
        </authorList>
    </citation>
    <scope>NUCLEOTIDE SEQUENCE [LARGE SCALE GENOMIC DNA]</scope>
    <source>
        <strain evidence="5 6">DSM 19087</strain>
    </source>
</reference>
<evidence type="ECO:0000313" key="5">
    <source>
        <dbReference type="EMBL" id="NYI37692.1"/>
    </source>
</evidence>
<evidence type="ECO:0000313" key="6">
    <source>
        <dbReference type="Proteomes" id="UP000587211"/>
    </source>
</evidence>
<dbReference type="InterPro" id="IPR012938">
    <property type="entry name" value="Glc/Sorbosone_DH"/>
</dbReference>
<evidence type="ECO:0000259" key="2">
    <source>
        <dbReference type="Pfam" id="PF07995"/>
    </source>
</evidence>
<dbReference type="PROSITE" id="PS51257">
    <property type="entry name" value="PROKAR_LIPOPROTEIN"/>
    <property type="match status" value="1"/>
</dbReference>
<evidence type="ECO:0000313" key="4">
    <source>
        <dbReference type="EMBL" id="MBD1271562.1"/>
    </source>
</evidence>
<feature type="domain" description="Glucose/Sorbosone dehydrogenase" evidence="2">
    <location>
        <begin position="69"/>
        <end position="358"/>
    </location>
</feature>
<dbReference type="PANTHER" id="PTHR19328:SF13">
    <property type="entry name" value="HIPL1 PROTEIN"/>
    <property type="match status" value="1"/>
</dbReference>
<comment type="caution">
    <text evidence="4">The sequence shown here is derived from an EMBL/GenBank/DDBJ whole genome shotgun (WGS) entry which is preliminary data.</text>
</comment>
<dbReference type="PANTHER" id="PTHR19328">
    <property type="entry name" value="HEDGEHOG-INTERACTING PROTEIN"/>
    <property type="match status" value="1"/>
</dbReference>
<dbReference type="RefSeq" id="WP_179424175.1">
    <property type="nucleotide sequence ID" value="NZ_BAAAMP010000003.1"/>
</dbReference>
<feature type="compositionally biased region" description="Low complexity" evidence="1">
    <location>
        <begin position="31"/>
        <end position="50"/>
    </location>
</feature>
<dbReference type="SUPFAM" id="SSF50952">
    <property type="entry name" value="Soluble quinoprotein glucose dehydrogenase"/>
    <property type="match status" value="1"/>
</dbReference>
<accession>A0A8I0FVW9</accession>
<sequence>MDRRSVIVGGAALGAAWLAGCSGDDPEPRPSRSTGSSPSASPTTTATTTTPPAPQAVDPRVDGTVATGLNVPWAIAFLADGTALVTQRDDASIVRVTADGDVSRVGDVPGVAPGGEGGLQGLAVAPDESALYVYLTGPEDNRVVRLAFDGERIGRAEPILTGLAKAFNHQGGALTFDRRGHLFVAVGDAANTGTPQDRDSLNGKILRIDTEGRAVDGNPFGNEVWSYGHRNVEGLAWDGEGRLWASEFGDRSQDELNRIVKGGNYGWPIVEGDSDDGRFVRPKVTWPTADASPAGLAISGDRAFVAALRGERLWQVPLEGTSTGEPRAFFTRELGRLRAVAAAPDGSLWLGTSNTDGRGRPRDGDDRIVRVAISA</sequence>
<name>A0A8I0FVW9_9ACTN</name>
<keyword evidence="6" id="KW-1185">Reference proteome</keyword>
<dbReference type="EMBL" id="JACWMT010000003">
    <property type="protein sequence ID" value="MBD1271562.1"/>
    <property type="molecule type" value="Genomic_DNA"/>
</dbReference>
<dbReference type="Pfam" id="PF07995">
    <property type="entry name" value="GSDH"/>
    <property type="match status" value="1"/>
</dbReference>
<dbReference type="Proteomes" id="UP000659061">
    <property type="component" value="Unassembled WGS sequence"/>
</dbReference>
<dbReference type="InterPro" id="IPR011042">
    <property type="entry name" value="6-blade_b-propeller_TolB-like"/>
</dbReference>
<dbReference type="AlphaFoldDB" id="A0A8I0FVW9"/>
<dbReference type="Gene3D" id="2.120.10.30">
    <property type="entry name" value="TolB, C-terminal domain"/>
    <property type="match status" value="1"/>
</dbReference>
<dbReference type="EMBL" id="JACWMT010000002">
    <property type="protein sequence ID" value="MBD1270306.1"/>
    <property type="molecule type" value="Genomic_DNA"/>
</dbReference>
<protein>
    <submittedName>
        <fullName evidence="5">Glucose/arabinose dehydrogenase</fullName>
    </submittedName>
    <submittedName>
        <fullName evidence="4">PQQ-dependent sugar dehydrogenase</fullName>
    </submittedName>
</protein>
<evidence type="ECO:0000313" key="3">
    <source>
        <dbReference type="EMBL" id="MBD1270306.1"/>
    </source>
</evidence>
<dbReference type="EMBL" id="JACBZN010000001">
    <property type="protein sequence ID" value="NYI37692.1"/>
    <property type="molecule type" value="Genomic_DNA"/>
</dbReference>
<gene>
    <name evidence="5" type="ORF">BJ975_001067</name>
    <name evidence="3" type="ORF">IDH50_08695</name>
    <name evidence="4" type="ORF">IDH50_15065</name>
</gene>
<feature type="region of interest" description="Disordered" evidence="1">
    <location>
        <begin position="19"/>
        <end position="61"/>
    </location>
</feature>
<evidence type="ECO:0000313" key="7">
    <source>
        <dbReference type="Proteomes" id="UP000659061"/>
    </source>
</evidence>
<reference evidence="4" key="2">
    <citation type="submission" date="2020-09" db="EMBL/GenBank/DDBJ databases">
        <title>Novel species in genus Aeromicrobium.</title>
        <authorList>
            <person name="Zhang G."/>
        </authorList>
    </citation>
    <scope>NUCLEOTIDE SEQUENCE</scope>
    <source>
        <strain evidence="4">SSW1-57</strain>
    </source>
</reference>
<organism evidence="4 7">
    <name type="scientific">Aeromicrobium tamlense</name>
    <dbReference type="NCBI Taxonomy" id="375541"/>
    <lineage>
        <taxon>Bacteria</taxon>
        <taxon>Bacillati</taxon>
        <taxon>Actinomycetota</taxon>
        <taxon>Actinomycetes</taxon>
        <taxon>Propionibacteriales</taxon>
        <taxon>Nocardioidaceae</taxon>
        <taxon>Aeromicrobium</taxon>
    </lineage>
</organism>
<proteinExistence type="predicted"/>
<evidence type="ECO:0000256" key="1">
    <source>
        <dbReference type="SAM" id="MobiDB-lite"/>
    </source>
</evidence>